<dbReference type="Proteomes" id="UP000013307">
    <property type="component" value="Chromosome"/>
</dbReference>
<dbReference type="STRING" id="387631.Asulf_00223"/>
<dbReference type="GO" id="GO:0005886">
    <property type="term" value="C:plasma membrane"/>
    <property type="evidence" value="ECO:0007669"/>
    <property type="project" value="UniProtKB-SubCell"/>
</dbReference>
<feature type="active site" description="Proton donor" evidence="8">
    <location>
        <position position="188"/>
    </location>
</feature>
<evidence type="ECO:0000256" key="9">
    <source>
        <dbReference type="SAM" id="Phobius"/>
    </source>
</evidence>
<keyword evidence="6 9" id="KW-1133">Transmembrane helix</keyword>
<accession>N0BDC7</accession>
<keyword evidence="4 9" id="KW-0812">Transmembrane</keyword>
<evidence type="ECO:0000256" key="8">
    <source>
        <dbReference type="PIRSR" id="PIRSR025737-1"/>
    </source>
</evidence>
<feature type="transmembrane region" description="Helical" evidence="9">
    <location>
        <begin position="48"/>
        <end position="70"/>
    </location>
</feature>
<reference evidence="10 11" key="1">
    <citation type="journal article" date="2013" name="Genome Announc.">
        <title>Complete Genome Sequence of the Thermophilic and Facultatively Chemolithoautotrophic Sulfate Reducer Archaeoglobus sulfaticallidus Strain PM70-1T.</title>
        <authorList>
            <person name="Stokke R."/>
            <person name="Hocking W.P."/>
            <person name="Steinsbu B.O."/>
            <person name="Steen I.H."/>
        </authorList>
    </citation>
    <scope>NUCLEOTIDE SEQUENCE [LARGE SCALE GENOMIC DNA]</scope>
    <source>
        <strain evidence="10">PM70-1</strain>
    </source>
</reference>
<evidence type="ECO:0000256" key="2">
    <source>
        <dbReference type="ARBA" id="ARBA00022475"/>
    </source>
</evidence>
<feature type="active site" description="Acyl-thioester intermediate" evidence="8">
    <location>
        <position position="147"/>
    </location>
</feature>
<dbReference type="NCBIfam" id="TIGR04178">
    <property type="entry name" value="exo_archaeo"/>
    <property type="match status" value="1"/>
</dbReference>
<comment type="subcellular location">
    <subcellularLocation>
        <location evidence="1">Cell membrane</location>
        <topology evidence="1">Multi-pass membrane protein</topology>
    </subcellularLocation>
</comment>
<evidence type="ECO:0000256" key="1">
    <source>
        <dbReference type="ARBA" id="ARBA00004651"/>
    </source>
</evidence>
<dbReference type="InterPro" id="IPR014522">
    <property type="entry name" value="ArtA"/>
</dbReference>
<evidence type="ECO:0000256" key="3">
    <source>
        <dbReference type="ARBA" id="ARBA00022670"/>
    </source>
</evidence>
<feature type="transmembrane region" description="Helical" evidence="9">
    <location>
        <begin position="77"/>
        <end position="97"/>
    </location>
</feature>
<dbReference type="HOGENOM" id="CLU_065734_0_0_2"/>
<dbReference type="eggNOG" id="arCOG04471">
    <property type="taxonomic scope" value="Archaea"/>
</dbReference>
<dbReference type="GO" id="GO:0006508">
    <property type="term" value="P:proteolysis"/>
    <property type="evidence" value="ECO:0007669"/>
    <property type="project" value="UniProtKB-KW"/>
</dbReference>
<dbReference type="PIRSF" id="PIRSF025737">
    <property type="entry name" value="Cyco1"/>
    <property type="match status" value="1"/>
</dbReference>
<dbReference type="AlphaFoldDB" id="N0BDC7"/>
<dbReference type="InterPro" id="IPR026392">
    <property type="entry name" value="Exo/Archaeosortase_dom"/>
</dbReference>
<evidence type="ECO:0000313" key="11">
    <source>
        <dbReference type="Proteomes" id="UP000013307"/>
    </source>
</evidence>
<dbReference type="GeneID" id="15391869"/>
<dbReference type="RefSeq" id="WP_015589856.1">
    <property type="nucleotide sequence ID" value="NC_021169.1"/>
</dbReference>
<evidence type="ECO:0000256" key="4">
    <source>
        <dbReference type="ARBA" id="ARBA00022692"/>
    </source>
</evidence>
<dbReference type="InterPro" id="IPR019127">
    <property type="entry name" value="Exosortase"/>
</dbReference>
<keyword evidence="5" id="KW-0378">Hydrolase</keyword>
<dbReference type="KEGG" id="ast:Asulf_00223"/>
<evidence type="ECO:0000313" key="10">
    <source>
        <dbReference type="EMBL" id="AGK60257.1"/>
    </source>
</evidence>
<gene>
    <name evidence="10" type="ORF">Asulf_00223</name>
</gene>
<evidence type="ECO:0000256" key="5">
    <source>
        <dbReference type="ARBA" id="ARBA00022801"/>
    </source>
</evidence>
<dbReference type="OrthoDB" id="200496at2157"/>
<keyword evidence="3" id="KW-0645">Protease</keyword>
<sequence>MDFIIVISAALMFAFVISKNSIIGGFSWILFGFGWITKLPYYLDIGDYFNSVIIVSAFILFTLIGIAIIAERDVSRLNTFLNLSAFSALSAIFYFPFAMNGFLGDFLISKTAQLTVMLANFLGYNIQMYGDRILYLNGKCVEIILACTGIESIALFAGATLGMRADWSRKLKAFMVSVPVIYVLNLLRNVFITVSFGYSWFGENSFYIAHHIISKILATLALILISLTVFRILPELADLIYDLKDILEEKYLRFMKKSD</sequence>
<feature type="transmembrane region" description="Helical" evidence="9">
    <location>
        <begin position="12"/>
        <end position="36"/>
    </location>
</feature>
<feature type="transmembrane region" description="Helical" evidence="9">
    <location>
        <begin position="212"/>
        <end position="233"/>
    </location>
</feature>
<proteinExistence type="predicted"/>
<keyword evidence="2" id="KW-1003">Cell membrane</keyword>
<feature type="transmembrane region" description="Helical" evidence="9">
    <location>
        <begin position="173"/>
        <end position="200"/>
    </location>
</feature>
<organism evidence="10 11">
    <name type="scientific">Archaeoglobus sulfaticallidus PM70-1</name>
    <dbReference type="NCBI Taxonomy" id="387631"/>
    <lineage>
        <taxon>Archaea</taxon>
        <taxon>Methanobacteriati</taxon>
        <taxon>Methanobacteriota</taxon>
        <taxon>Archaeoglobi</taxon>
        <taxon>Archaeoglobales</taxon>
        <taxon>Archaeoglobaceae</taxon>
        <taxon>Archaeoglobus</taxon>
    </lineage>
</organism>
<protein>
    <submittedName>
        <fullName evidence="10">Archaeosortase A, PGF-CTERM-specific</fullName>
    </submittedName>
</protein>
<name>N0BDC7_9EURY</name>
<dbReference type="GO" id="GO:0008233">
    <property type="term" value="F:peptidase activity"/>
    <property type="evidence" value="ECO:0007669"/>
    <property type="project" value="UniProtKB-KW"/>
</dbReference>
<dbReference type="EMBL" id="CP005290">
    <property type="protein sequence ID" value="AGK60257.1"/>
    <property type="molecule type" value="Genomic_DNA"/>
</dbReference>
<keyword evidence="7 9" id="KW-0472">Membrane</keyword>
<dbReference type="NCBIfam" id="TIGR04125">
    <property type="entry name" value="exosort_PGF_TRM"/>
    <property type="match status" value="1"/>
</dbReference>
<evidence type="ECO:0000256" key="7">
    <source>
        <dbReference type="ARBA" id="ARBA00023136"/>
    </source>
</evidence>
<feature type="transmembrane region" description="Helical" evidence="9">
    <location>
        <begin position="143"/>
        <end position="161"/>
    </location>
</feature>
<evidence type="ECO:0000256" key="6">
    <source>
        <dbReference type="ARBA" id="ARBA00022989"/>
    </source>
</evidence>
<keyword evidence="11" id="KW-1185">Reference proteome</keyword>
<dbReference type="Pfam" id="PF09721">
    <property type="entry name" value="Exosortase_EpsH"/>
    <property type="match status" value="1"/>
</dbReference>